<comment type="caution">
    <text evidence="1">The sequence shown here is derived from an EMBL/GenBank/DDBJ whole genome shotgun (WGS) entry which is preliminary data.</text>
</comment>
<sequence>MVTELAVGITREDLTAVTAKEFDGWGVFNFHLRLRCKPTTNQVSSCVAF</sequence>
<proteinExistence type="predicted"/>
<reference evidence="1" key="1">
    <citation type="journal article" date="2017" name="Nature">
        <title>The sunflower genome provides insights into oil metabolism, flowering and Asterid evolution.</title>
        <authorList>
            <person name="Badouin H."/>
            <person name="Gouzy J."/>
            <person name="Grassa C.J."/>
            <person name="Murat F."/>
            <person name="Staton S.E."/>
            <person name="Cottret L."/>
            <person name="Lelandais-Briere C."/>
            <person name="Owens G.L."/>
            <person name="Carrere S."/>
            <person name="Mayjonade B."/>
            <person name="Legrand L."/>
            <person name="Gill N."/>
            <person name="Kane N.C."/>
            <person name="Bowers J.E."/>
            <person name="Hubner S."/>
            <person name="Bellec A."/>
            <person name="Berard A."/>
            <person name="Berges H."/>
            <person name="Blanchet N."/>
            <person name="Boniface M.C."/>
            <person name="Brunel D."/>
            <person name="Catrice O."/>
            <person name="Chaidir N."/>
            <person name="Claudel C."/>
            <person name="Donnadieu C."/>
            <person name="Faraut T."/>
            <person name="Fievet G."/>
            <person name="Helmstetter N."/>
            <person name="King M."/>
            <person name="Knapp S.J."/>
            <person name="Lai Z."/>
            <person name="Le Paslier M.C."/>
            <person name="Lippi Y."/>
            <person name="Lorenzon L."/>
            <person name="Mandel J.R."/>
            <person name="Marage G."/>
            <person name="Marchand G."/>
            <person name="Marquand E."/>
            <person name="Bret-Mestries E."/>
            <person name="Morien E."/>
            <person name="Nambeesan S."/>
            <person name="Nguyen T."/>
            <person name="Pegot-Espagnet P."/>
            <person name="Pouilly N."/>
            <person name="Raftis F."/>
            <person name="Sallet E."/>
            <person name="Schiex T."/>
            <person name="Thomas J."/>
            <person name="Vandecasteele C."/>
            <person name="Vares D."/>
            <person name="Vear F."/>
            <person name="Vautrin S."/>
            <person name="Crespi M."/>
            <person name="Mangin B."/>
            <person name="Burke J.M."/>
            <person name="Salse J."/>
            <person name="Munos S."/>
            <person name="Vincourt P."/>
            <person name="Rieseberg L.H."/>
            <person name="Langlade N.B."/>
        </authorList>
    </citation>
    <scope>NUCLEOTIDE SEQUENCE</scope>
    <source>
        <tissue evidence="1">Leaves</tissue>
    </source>
</reference>
<protein>
    <submittedName>
        <fullName evidence="1">Uncharacterized protein</fullName>
    </submittedName>
</protein>
<dbReference type="AlphaFoldDB" id="A0A9K3DFM5"/>
<dbReference type="Proteomes" id="UP000215914">
    <property type="component" value="Unassembled WGS sequence"/>
</dbReference>
<evidence type="ECO:0000313" key="2">
    <source>
        <dbReference type="Proteomes" id="UP000215914"/>
    </source>
</evidence>
<organism evidence="1 2">
    <name type="scientific">Helianthus annuus</name>
    <name type="common">Common sunflower</name>
    <dbReference type="NCBI Taxonomy" id="4232"/>
    <lineage>
        <taxon>Eukaryota</taxon>
        <taxon>Viridiplantae</taxon>
        <taxon>Streptophyta</taxon>
        <taxon>Embryophyta</taxon>
        <taxon>Tracheophyta</taxon>
        <taxon>Spermatophyta</taxon>
        <taxon>Magnoliopsida</taxon>
        <taxon>eudicotyledons</taxon>
        <taxon>Gunneridae</taxon>
        <taxon>Pentapetalae</taxon>
        <taxon>asterids</taxon>
        <taxon>campanulids</taxon>
        <taxon>Asterales</taxon>
        <taxon>Asteraceae</taxon>
        <taxon>Asteroideae</taxon>
        <taxon>Heliantheae alliance</taxon>
        <taxon>Heliantheae</taxon>
        <taxon>Helianthus</taxon>
    </lineage>
</organism>
<gene>
    <name evidence="1" type="ORF">HanXRQr2_Chr17g0787291</name>
</gene>
<dbReference type="Gramene" id="mRNA:HanXRQr2_Chr17g0787291">
    <property type="protein sequence ID" value="CDS:HanXRQr2_Chr17g0787291.1"/>
    <property type="gene ID" value="HanXRQr2_Chr17g0787291"/>
</dbReference>
<evidence type="ECO:0000313" key="1">
    <source>
        <dbReference type="EMBL" id="KAF5754085.1"/>
    </source>
</evidence>
<name>A0A9K3DFM5_HELAN</name>
<accession>A0A9K3DFM5</accession>
<reference evidence="1" key="2">
    <citation type="submission" date="2020-06" db="EMBL/GenBank/DDBJ databases">
        <title>Helianthus annuus Genome sequencing and assembly Release 2.</title>
        <authorList>
            <person name="Gouzy J."/>
            <person name="Langlade N."/>
            <person name="Munos S."/>
        </authorList>
    </citation>
    <scope>NUCLEOTIDE SEQUENCE</scope>
    <source>
        <tissue evidence="1">Leaves</tissue>
    </source>
</reference>
<keyword evidence="2" id="KW-1185">Reference proteome</keyword>
<dbReference type="EMBL" id="MNCJ02000332">
    <property type="protein sequence ID" value="KAF5754085.1"/>
    <property type="molecule type" value="Genomic_DNA"/>
</dbReference>